<dbReference type="OrthoDB" id="2168386at2"/>
<dbReference type="SUPFAM" id="SSF103190">
    <property type="entry name" value="Sensory domain-like"/>
    <property type="match status" value="2"/>
</dbReference>
<reference evidence="10" key="1">
    <citation type="submission" date="2015-02" db="EMBL/GenBank/DDBJ databases">
        <title>Genome Assembly of Bacillaceae bacterium MTCC 8252.</title>
        <authorList>
            <person name="Verma A."/>
            <person name="Khatri I."/>
            <person name="Mual P."/>
            <person name="Subramanian S."/>
            <person name="Krishnamurthi S."/>
        </authorList>
    </citation>
    <scope>NUCLEOTIDE SEQUENCE [LARGE SCALE GENOMIC DNA]</scope>
    <source>
        <strain evidence="10">MTCC 8252</strain>
    </source>
</reference>
<evidence type="ECO:0000259" key="9">
    <source>
        <dbReference type="PROSITE" id="PS50885"/>
    </source>
</evidence>
<dbReference type="RefSeq" id="WP_052725869.1">
    <property type="nucleotide sequence ID" value="NZ_JWIR02000026.1"/>
</dbReference>
<dbReference type="SUPFAM" id="SSF58104">
    <property type="entry name" value="Methyl-accepting chemotaxis protein (MCP) signaling domain"/>
    <property type="match status" value="1"/>
</dbReference>
<keyword evidence="7" id="KW-1133">Transmembrane helix</keyword>
<dbReference type="STRING" id="1221996.QY95_01170"/>
<comment type="similarity">
    <text evidence="5">Belongs to the methyl-accepting chemotaxis (MCP) protein family.</text>
</comment>
<evidence type="ECO:0000256" key="2">
    <source>
        <dbReference type="ARBA" id="ARBA00022475"/>
    </source>
</evidence>
<proteinExistence type="inferred from homology"/>
<protein>
    <submittedName>
        <fullName evidence="10">Methyl-accepting chemotaxis protein</fullName>
    </submittedName>
</protein>
<keyword evidence="7" id="KW-0812">Transmembrane</keyword>
<keyword evidence="11" id="KW-1185">Reference proteome</keyword>
<evidence type="ECO:0000256" key="7">
    <source>
        <dbReference type="SAM" id="Phobius"/>
    </source>
</evidence>
<comment type="caution">
    <text evidence="10">The sequence shown here is derived from an EMBL/GenBank/DDBJ whole genome shotgun (WGS) entry which is preliminary data.</text>
</comment>
<gene>
    <name evidence="10" type="ORF">QY95_01170</name>
</gene>
<feature type="domain" description="Methyl-accepting transducer" evidence="8">
    <location>
        <begin position="371"/>
        <end position="628"/>
    </location>
</feature>
<dbReference type="SMART" id="SM00283">
    <property type="entry name" value="MA"/>
    <property type="match status" value="1"/>
</dbReference>
<feature type="transmembrane region" description="Helical" evidence="7">
    <location>
        <begin position="278"/>
        <end position="297"/>
    </location>
</feature>
<evidence type="ECO:0000313" key="10">
    <source>
        <dbReference type="EMBL" id="KKB40858.1"/>
    </source>
</evidence>
<organism evidence="10 11">
    <name type="scientific">Bacillus thermotolerans</name>
    <name type="common">Quasibacillus thermotolerans</name>
    <dbReference type="NCBI Taxonomy" id="1221996"/>
    <lineage>
        <taxon>Bacteria</taxon>
        <taxon>Bacillati</taxon>
        <taxon>Bacillota</taxon>
        <taxon>Bacilli</taxon>
        <taxon>Bacillales</taxon>
        <taxon>Bacillaceae</taxon>
        <taxon>Bacillus</taxon>
    </lineage>
</organism>
<dbReference type="Pfam" id="PF00015">
    <property type="entry name" value="MCPsignal"/>
    <property type="match status" value="1"/>
</dbReference>
<dbReference type="PROSITE" id="PS50111">
    <property type="entry name" value="CHEMOTAXIS_TRANSDUC_2"/>
    <property type="match status" value="1"/>
</dbReference>
<dbReference type="GO" id="GO:0007165">
    <property type="term" value="P:signal transduction"/>
    <property type="evidence" value="ECO:0007669"/>
    <property type="project" value="UniProtKB-KW"/>
</dbReference>
<evidence type="ECO:0000256" key="1">
    <source>
        <dbReference type="ARBA" id="ARBA00004236"/>
    </source>
</evidence>
<dbReference type="CDD" id="cd06225">
    <property type="entry name" value="HAMP"/>
    <property type="match status" value="1"/>
</dbReference>
<dbReference type="InterPro" id="IPR029151">
    <property type="entry name" value="Sensor-like_sf"/>
</dbReference>
<accession>A0A0F5I5W1</accession>
<evidence type="ECO:0000259" key="8">
    <source>
        <dbReference type="PROSITE" id="PS50111"/>
    </source>
</evidence>
<dbReference type="InterPro" id="IPR029150">
    <property type="entry name" value="dCache_3"/>
</dbReference>
<dbReference type="Pfam" id="PF00672">
    <property type="entry name" value="HAMP"/>
    <property type="match status" value="1"/>
</dbReference>
<keyword evidence="3 7" id="KW-0472">Membrane</keyword>
<comment type="subcellular location">
    <subcellularLocation>
        <location evidence="1">Cell membrane</location>
    </subcellularLocation>
</comment>
<dbReference type="GO" id="GO:0005886">
    <property type="term" value="C:plasma membrane"/>
    <property type="evidence" value="ECO:0007669"/>
    <property type="project" value="UniProtKB-SubCell"/>
</dbReference>
<keyword evidence="4 6" id="KW-0807">Transducer</keyword>
<dbReference type="AlphaFoldDB" id="A0A0F5I5W1"/>
<sequence>MFAFKSLSTRLFVVLLATSIIPLLLLGAVLLYNANHAFTVMSDQNQESTKRSVVSSLDLISEELLRLAQLYAQDESLSKAVQSGNREQLASHVQPVFARLVKEHELSVLEFGNGEGEVFFRGHNSEKYGDDKSGVPAIEAALNGEAVSGFEFGSSGLAVRAFVPLIYNNQQVGTLQMGIDSGFFERVTTAAQGVEVNLYNLDGEVVQSSNEDQIGQALDDNTLKETVLAGEEAVVEENGLLQTYVPMLDPTNTEVIGMIGINQDLSIIQQAGQKMTSLTFIVGIITLLVLVAAAFLFSRSIARPIKQAASFMDEFAEGKLNAVYEGEERKDEIGLLTVSIKKMQENLKEMVTRIAKTSKVMTEQSGILKQSAGEINEGSRQIAVTMNEMAIGAETEAQSSVELSERVHTFSEDIQEMHKESQNMSDATKRVFSLTNSGKLLMEQSVHGVQDLHRVVEHSVHEVKRLDEEAEQISEMIQVVQDIAEQTNLLALNTAIEAARAGEHGKGFAVVASEVRKLSEQVKQSVSGITRTAAGIKQGSKEVTDTLRTSFEKAEAITEQIETTGSAFEEMTKAISGLVQKIEGSAGQLTAIHKETAVIQEVVENLASISQESAAGIEETSAAVQQTNSAMEQITSQAETLSYQAEELNDLLKRFTL</sequence>
<dbReference type="Gene3D" id="1.10.287.950">
    <property type="entry name" value="Methyl-accepting chemotaxis protein"/>
    <property type="match status" value="1"/>
</dbReference>
<dbReference type="PANTHER" id="PTHR32089:SF112">
    <property type="entry name" value="LYSOZYME-LIKE PROTEIN-RELATED"/>
    <property type="match status" value="1"/>
</dbReference>
<evidence type="ECO:0000256" key="6">
    <source>
        <dbReference type="PROSITE-ProRule" id="PRU00284"/>
    </source>
</evidence>
<dbReference type="Gene3D" id="3.30.450.20">
    <property type="entry name" value="PAS domain"/>
    <property type="match status" value="1"/>
</dbReference>
<evidence type="ECO:0000256" key="5">
    <source>
        <dbReference type="ARBA" id="ARBA00029447"/>
    </source>
</evidence>
<evidence type="ECO:0000256" key="4">
    <source>
        <dbReference type="ARBA" id="ARBA00023224"/>
    </source>
</evidence>
<evidence type="ECO:0000256" key="3">
    <source>
        <dbReference type="ARBA" id="ARBA00023136"/>
    </source>
</evidence>
<feature type="domain" description="HAMP" evidence="9">
    <location>
        <begin position="299"/>
        <end position="352"/>
    </location>
</feature>
<dbReference type="InterPro" id="IPR004089">
    <property type="entry name" value="MCPsignal_dom"/>
</dbReference>
<keyword evidence="2" id="KW-1003">Cell membrane</keyword>
<name>A0A0F5I5W1_BACTR</name>
<dbReference type="Gene3D" id="6.10.340.10">
    <property type="match status" value="1"/>
</dbReference>
<dbReference type="EMBL" id="JWIR02000026">
    <property type="protein sequence ID" value="KKB40858.1"/>
    <property type="molecule type" value="Genomic_DNA"/>
</dbReference>
<dbReference type="Pfam" id="PF14827">
    <property type="entry name" value="dCache_3"/>
    <property type="match status" value="1"/>
</dbReference>
<dbReference type="PANTHER" id="PTHR32089">
    <property type="entry name" value="METHYL-ACCEPTING CHEMOTAXIS PROTEIN MCPB"/>
    <property type="match status" value="1"/>
</dbReference>
<dbReference type="PROSITE" id="PS50885">
    <property type="entry name" value="HAMP"/>
    <property type="match status" value="1"/>
</dbReference>
<dbReference type="Proteomes" id="UP000031563">
    <property type="component" value="Unassembled WGS sequence"/>
</dbReference>
<dbReference type="SMART" id="SM00304">
    <property type="entry name" value="HAMP"/>
    <property type="match status" value="1"/>
</dbReference>
<dbReference type="InterPro" id="IPR003660">
    <property type="entry name" value="HAMP_dom"/>
</dbReference>
<evidence type="ECO:0000313" key="11">
    <source>
        <dbReference type="Proteomes" id="UP000031563"/>
    </source>
</evidence>